<feature type="compositionally biased region" description="Low complexity" evidence="1">
    <location>
        <begin position="69"/>
        <end position="78"/>
    </location>
</feature>
<protein>
    <submittedName>
        <fullName evidence="2">Uncharacterized protein</fullName>
    </submittedName>
</protein>
<evidence type="ECO:0000256" key="1">
    <source>
        <dbReference type="SAM" id="MobiDB-lite"/>
    </source>
</evidence>
<name>A0AAV9GXD8_9PEZI</name>
<reference evidence="2" key="2">
    <citation type="submission" date="2023-05" db="EMBL/GenBank/DDBJ databases">
        <authorList>
            <consortium name="Lawrence Berkeley National Laboratory"/>
            <person name="Steindorff A."/>
            <person name="Hensen N."/>
            <person name="Bonometti L."/>
            <person name="Westerberg I."/>
            <person name="Brannstrom I.O."/>
            <person name="Guillou S."/>
            <person name="Cros-Aarteil S."/>
            <person name="Calhoun S."/>
            <person name="Haridas S."/>
            <person name="Kuo A."/>
            <person name="Mondo S."/>
            <person name="Pangilinan J."/>
            <person name="Riley R."/>
            <person name="Labutti K."/>
            <person name="Andreopoulos B."/>
            <person name="Lipzen A."/>
            <person name="Chen C."/>
            <person name="Yanf M."/>
            <person name="Daum C."/>
            <person name="Ng V."/>
            <person name="Clum A."/>
            <person name="Ohm R."/>
            <person name="Martin F."/>
            <person name="Silar P."/>
            <person name="Natvig D."/>
            <person name="Lalanne C."/>
            <person name="Gautier V."/>
            <person name="Ament-Velasquez S.L."/>
            <person name="Kruys A."/>
            <person name="Hutchinson M.I."/>
            <person name="Powell A.J."/>
            <person name="Barry K."/>
            <person name="Miller A.N."/>
            <person name="Grigoriev I.V."/>
            <person name="Debuchy R."/>
            <person name="Gladieux P."/>
            <person name="Thoren M.H."/>
            <person name="Johannesson H."/>
        </authorList>
    </citation>
    <scope>NUCLEOTIDE SEQUENCE</scope>
    <source>
        <strain evidence="2">PSN243</strain>
    </source>
</reference>
<feature type="compositionally biased region" description="Polar residues" evidence="1">
    <location>
        <begin position="98"/>
        <end position="113"/>
    </location>
</feature>
<accession>A0AAV9GXD8</accession>
<gene>
    <name evidence="2" type="ORF">QBC34DRAFT_376494</name>
</gene>
<evidence type="ECO:0000313" key="2">
    <source>
        <dbReference type="EMBL" id="KAK4453040.1"/>
    </source>
</evidence>
<dbReference type="EMBL" id="MU865921">
    <property type="protein sequence ID" value="KAK4453040.1"/>
    <property type="molecule type" value="Genomic_DNA"/>
</dbReference>
<organism evidence="2 3">
    <name type="scientific">Podospora aff. communis PSN243</name>
    <dbReference type="NCBI Taxonomy" id="3040156"/>
    <lineage>
        <taxon>Eukaryota</taxon>
        <taxon>Fungi</taxon>
        <taxon>Dikarya</taxon>
        <taxon>Ascomycota</taxon>
        <taxon>Pezizomycotina</taxon>
        <taxon>Sordariomycetes</taxon>
        <taxon>Sordariomycetidae</taxon>
        <taxon>Sordariales</taxon>
        <taxon>Podosporaceae</taxon>
        <taxon>Podospora</taxon>
    </lineage>
</organism>
<comment type="caution">
    <text evidence="2">The sequence shown here is derived from an EMBL/GenBank/DDBJ whole genome shotgun (WGS) entry which is preliminary data.</text>
</comment>
<feature type="region of interest" description="Disordered" evidence="1">
    <location>
        <begin position="210"/>
        <end position="234"/>
    </location>
</feature>
<keyword evidence="3" id="KW-1185">Reference proteome</keyword>
<sequence length="234" mass="24932">MASPNPDAPSAEDEFDEQAMAQFMGFSSFGAQEQNRPSKKRRFNSHADDAVVAGVPHPAGLPPKPPAPSASGANSLPLHPRGAPSTGNTTSQKDKQPQPASGNSDEIDLSSSSPAPPGKLIFPPGTSIETVKAAIAARSPGGVLPPGWDPYDPDDESWMIEGEFEPVIDLSGIRHRGSPDPLLPAPPRGPQWYDDYYDRTSNENPWERIEKARGIEPISPWPASPATAQSSKAR</sequence>
<dbReference type="AlphaFoldDB" id="A0AAV9GXD8"/>
<reference evidence="2" key="1">
    <citation type="journal article" date="2023" name="Mol. Phylogenet. Evol.">
        <title>Genome-scale phylogeny and comparative genomics of the fungal order Sordariales.</title>
        <authorList>
            <person name="Hensen N."/>
            <person name="Bonometti L."/>
            <person name="Westerberg I."/>
            <person name="Brannstrom I.O."/>
            <person name="Guillou S."/>
            <person name="Cros-Aarteil S."/>
            <person name="Calhoun S."/>
            <person name="Haridas S."/>
            <person name="Kuo A."/>
            <person name="Mondo S."/>
            <person name="Pangilinan J."/>
            <person name="Riley R."/>
            <person name="LaButti K."/>
            <person name="Andreopoulos B."/>
            <person name="Lipzen A."/>
            <person name="Chen C."/>
            <person name="Yan M."/>
            <person name="Daum C."/>
            <person name="Ng V."/>
            <person name="Clum A."/>
            <person name="Steindorff A."/>
            <person name="Ohm R.A."/>
            <person name="Martin F."/>
            <person name="Silar P."/>
            <person name="Natvig D.O."/>
            <person name="Lalanne C."/>
            <person name="Gautier V."/>
            <person name="Ament-Velasquez S.L."/>
            <person name="Kruys A."/>
            <person name="Hutchinson M.I."/>
            <person name="Powell A.J."/>
            <person name="Barry K."/>
            <person name="Miller A.N."/>
            <person name="Grigoriev I.V."/>
            <person name="Debuchy R."/>
            <person name="Gladieux P."/>
            <person name="Hiltunen Thoren M."/>
            <person name="Johannesson H."/>
        </authorList>
    </citation>
    <scope>NUCLEOTIDE SEQUENCE</scope>
    <source>
        <strain evidence="2">PSN243</strain>
    </source>
</reference>
<proteinExistence type="predicted"/>
<evidence type="ECO:0000313" key="3">
    <source>
        <dbReference type="Proteomes" id="UP001321760"/>
    </source>
</evidence>
<dbReference type="Proteomes" id="UP001321760">
    <property type="component" value="Unassembled WGS sequence"/>
</dbReference>
<feature type="region of interest" description="Disordered" evidence="1">
    <location>
        <begin position="1"/>
        <end position="126"/>
    </location>
</feature>
<feature type="compositionally biased region" description="Pro residues" evidence="1">
    <location>
        <begin position="59"/>
        <end position="68"/>
    </location>
</feature>